<dbReference type="EMBL" id="KE356560">
    <property type="protein sequence ID" value="ERG92729.1"/>
    <property type="molecule type" value="Genomic_DNA"/>
</dbReference>
<accession>U1MRJ0</accession>
<evidence type="ECO:0000313" key="1">
    <source>
        <dbReference type="EMBL" id="ERG92729.1"/>
    </source>
</evidence>
<reference evidence="1 2" key="1">
    <citation type="journal article" date="2013" name="PLoS ONE">
        <title>Assembly-driven community genomics of a hypersaline microbial ecosystem.</title>
        <authorList>
            <person name="Podell S."/>
            <person name="Ugalde J.A."/>
            <person name="Narasingarao P."/>
            <person name="Banfield J.F."/>
            <person name="Heidelberg K.B."/>
            <person name="Allen E.E."/>
        </authorList>
    </citation>
    <scope>NUCLEOTIDE SEQUENCE [LARGE SCALE GENOMIC DNA]</scope>
    <source>
        <strain evidence="2">J07HQW1</strain>
    </source>
</reference>
<name>U1MRJ0_9EURY</name>
<gene>
    <name evidence="1" type="ORF">J07HQW1_02776</name>
</gene>
<protein>
    <submittedName>
        <fullName evidence="1">Uncharacterized protein</fullName>
    </submittedName>
</protein>
<dbReference type="AlphaFoldDB" id="U1MRJ0"/>
<dbReference type="Proteomes" id="UP000030649">
    <property type="component" value="Unassembled WGS sequence"/>
</dbReference>
<dbReference type="HOGENOM" id="CLU_2645823_0_0_2"/>
<sequence>MDDAVVDTSPELVVDVFVDILESVVSFGQLVGIFLSERGQTITWVGGLVGDVEPLGQTHQSSSSTLNIVEIRYPNV</sequence>
<organism evidence="1 2">
    <name type="scientific">Haloquadratum walsbyi J07HQW1</name>
    <dbReference type="NCBI Taxonomy" id="1238424"/>
    <lineage>
        <taxon>Archaea</taxon>
        <taxon>Methanobacteriati</taxon>
        <taxon>Methanobacteriota</taxon>
        <taxon>Stenosarchaea group</taxon>
        <taxon>Halobacteria</taxon>
        <taxon>Halobacteriales</taxon>
        <taxon>Haloferacaceae</taxon>
        <taxon>Haloquadratum</taxon>
    </lineage>
</organism>
<proteinExistence type="predicted"/>
<evidence type="ECO:0000313" key="2">
    <source>
        <dbReference type="Proteomes" id="UP000030649"/>
    </source>
</evidence>